<feature type="transmembrane region" description="Helical" evidence="1">
    <location>
        <begin position="99"/>
        <end position="118"/>
    </location>
</feature>
<accession>A0A0B5S8H8</accession>
<proteinExistence type="predicted"/>
<accession>A0A084IW74</accession>
<protein>
    <submittedName>
        <fullName evidence="2">Ammonia permease</fullName>
    </submittedName>
</protein>
<dbReference type="GeneID" id="66265876"/>
<reference evidence="2 5" key="2">
    <citation type="submission" date="2020-12" db="EMBL/GenBank/DDBJ databases">
        <title>FDA dAtabase for Regulatory Grade micrObial Sequences (FDA-ARGOS): Supporting development and validation of Infectious Disease Dx tests.</title>
        <authorList>
            <person name="Nelson B."/>
            <person name="Plummer A."/>
            <person name="Tallon L."/>
            <person name="Sadzewicz L."/>
            <person name="Zhao X."/>
            <person name="Boylan J."/>
            <person name="Ott S."/>
            <person name="Bowen H."/>
            <person name="Vavikolanu K."/>
            <person name="Mehta A."/>
            <person name="Aluvathingal J."/>
            <person name="Nadendla S."/>
            <person name="Myers T."/>
            <person name="Yan Y."/>
            <person name="Sichtig H."/>
        </authorList>
    </citation>
    <scope>NUCLEOTIDE SEQUENCE [LARGE SCALE GENOMIC DNA]</scope>
    <source>
        <strain evidence="2 5">FDAARGOS_924</strain>
    </source>
</reference>
<evidence type="ECO:0000313" key="3">
    <source>
        <dbReference type="EMBL" id="VXB49077.1"/>
    </source>
</evidence>
<feature type="transmembrane region" description="Helical" evidence="1">
    <location>
        <begin position="38"/>
        <end position="61"/>
    </location>
</feature>
<dbReference type="EMBL" id="CABWMC010000003">
    <property type="protein sequence ID" value="VXB49077.1"/>
    <property type="molecule type" value="Genomic_DNA"/>
</dbReference>
<keyword evidence="1" id="KW-1133">Transmembrane helix</keyword>
<reference evidence="3 4" key="1">
    <citation type="submission" date="2019-10" db="EMBL/GenBank/DDBJ databases">
        <authorList>
            <person name="Karimi E."/>
        </authorList>
    </citation>
    <scope>NUCLEOTIDE SEQUENCE [LARGE SCALE GENOMIC DNA]</scope>
    <source>
        <strain evidence="3">Bacillus sp. 71</strain>
    </source>
</reference>
<organism evidence="3 4">
    <name type="scientific">Bacillus mycoides</name>
    <dbReference type="NCBI Taxonomy" id="1405"/>
    <lineage>
        <taxon>Bacteria</taxon>
        <taxon>Bacillati</taxon>
        <taxon>Bacillota</taxon>
        <taxon>Bacilli</taxon>
        <taxon>Bacillales</taxon>
        <taxon>Bacillaceae</taxon>
        <taxon>Bacillus</taxon>
        <taxon>Bacillus cereus group</taxon>
    </lineage>
</organism>
<dbReference type="Proteomes" id="UP000437562">
    <property type="component" value="Unassembled WGS sequence"/>
</dbReference>
<dbReference type="KEGG" id="bmyo:BG05_1473"/>
<sequence length="120" mass="12977">MESTNLFIWLILAPILLLCEGIVGIFLIAAGMKYRKSFIVIAGLISISLIVVPIICIGFGIDLEGMVPISGTLYWCFFSLAGLLAIISGRQISSIRAMGTILFITGLCSVAGYHFLYLTL</sequence>
<dbReference type="EMBL" id="CP065877">
    <property type="protein sequence ID" value="QQA15204.1"/>
    <property type="molecule type" value="Genomic_DNA"/>
</dbReference>
<accession>A0A653R4C6</accession>
<evidence type="ECO:0000313" key="2">
    <source>
        <dbReference type="EMBL" id="QQA15204.1"/>
    </source>
</evidence>
<evidence type="ECO:0000313" key="4">
    <source>
        <dbReference type="Proteomes" id="UP000437562"/>
    </source>
</evidence>
<gene>
    <name evidence="3" type="ORF">BACI71_110615</name>
    <name evidence="2" type="ORF">I6G81_22765</name>
</gene>
<dbReference type="AlphaFoldDB" id="A0A084IW74"/>
<keyword evidence="1" id="KW-0472">Membrane</keyword>
<keyword evidence="1" id="KW-0812">Transmembrane</keyword>
<dbReference type="Proteomes" id="UP000596196">
    <property type="component" value="Chromosome"/>
</dbReference>
<keyword evidence="5" id="KW-1185">Reference proteome</keyword>
<evidence type="ECO:0000313" key="5">
    <source>
        <dbReference type="Proteomes" id="UP000596196"/>
    </source>
</evidence>
<feature type="transmembrane region" description="Helical" evidence="1">
    <location>
        <begin position="6"/>
        <end position="31"/>
    </location>
</feature>
<feature type="transmembrane region" description="Helical" evidence="1">
    <location>
        <begin position="67"/>
        <end position="87"/>
    </location>
</feature>
<name>A0A084IW74_BACMY</name>
<evidence type="ECO:0000256" key="1">
    <source>
        <dbReference type="SAM" id="Phobius"/>
    </source>
</evidence>
<dbReference type="RefSeq" id="WP_002129343.1">
    <property type="nucleotide sequence ID" value="NZ_CM125442.1"/>
</dbReference>